<proteinExistence type="predicted"/>
<comment type="caution">
    <text evidence="2">The sequence shown here is derived from an EMBL/GenBank/DDBJ whole genome shotgun (WGS) entry which is preliminary data.</text>
</comment>
<dbReference type="EMBL" id="SRLO01000908">
    <property type="protein sequence ID" value="TNN44349.1"/>
    <property type="molecule type" value="Genomic_DNA"/>
</dbReference>
<sequence>MRHPWSFKADRGGDRSPACESQVRRAGGSTFQRGATPLLPPLTGVIPSGSSHRVRLIDPRCIRCQAWI</sequence>
<dbReference type="Proteomes" id="UP000314294">
    <property type="component" value="Unassembled WGS sequence"/>
</dbReference>
<keyword evidence="3" id="KW-1185">Reference proteome</keyword>
<feature type="region of interest" description="Disordered" evidence="1">
    <location>
        <begin position="1"/>
        <end position="20"/>
    </location>
</feature>
<evidence type="ECO:0000256" key="1">
    <source>
        <dbReference type="SAM" id="MobiDB-lite"/>
    </source>
</evidence>
<accession>A0A4Z2FT59</accession>
<dbReference type="AlphaFoldDB" id="A0A4Z2FT59"/>
<name>A0A4Z2FT59_9TELE</name>
<reference evidence="2 3" key="1">
    <citation type="submission" date="2019-03" db="EMBL/GenBank/DDBJ databases">
        <title>First draft genome of Liparis tanakae, snailfish: a comprehensive survey of snailfish specific genes.</title>
        <authorList>
            <person name="Kim W."/>
            <person name="Song I."/>
            <person name="Jeong J.-H."/>
            <person name="Kim D."/>
            <person name="Kim S."/>
            <person name="Ryu S."/>
            <person name="Song J.Y."/>
            <person name="Lee S.K."/>
        </authorList>
    </citation>
    <scope>NUCLEOTIDE SEQUENCE [LARGE SCALE GENOMIC DNA]</scope>
    <source>
        <tissue evidence="2">Muscle</tissue>
    </source>
</reference>
<evidence type="ECO:0000313" key="2">
    <source>
        <dbReference type="EMBL" id="TNN44349.1"/>
    </source>
</evidence>
<evidence type="ECO:0000313" key="3">
    <source>
        <dbReference type="Proteomes" id="UP000314294"/>
    </source>
</evidence>
<organism evidence="2 3">
    <name type="scientific">Liparis tanakae</name>
    <name type="common">Tanaka's snailfish</name>
    <dbReference type="NCBI Taxonomy" id="230148"/>
    <lineage>
        <taxon>Eukaryota</taxon>
        <taxon>Metazoa</taxon>
        <taxon>Chordata</taxon>
        <taxon>Craniata</taxon>
        <taxon>Vertebrata</taxon>
        <taxon>Euteleostomi</taxon>
        <taxon>Actinopterygii</taxon>
        <taxon>Neopterygii</taxon>
        <taxon>Teleostei</taxon>
        <taxon>Neoteleostei</taxon>
        <taxon>Acanthomorphata</taxon>
        <taxon>Eupercaria</taxon>
        <taxon>Perciformes</taxon>
        <taxon>Cottioidei</taxon>
        <taxon>Cottales</taxon>
        <taxon>Liparidae</taxon>
        <taxon>Liparis</taxon>
    </lineage>
</organism>
<gene>
    <name evidence="2" type="ORF">EYF80_045435</name>
</gene>
<protein>
    <submittedName>
        <fullName evidence="2">Uncharacterized protein</fullName>
    </submittedName>
</protein>